<organism evidence="2 3">
    <name type="scientific">Autumnicola musiva</name>
    <dbReference type="NCBI Taxonomy" id="3075589"/>
    <lineage>
        <taxon>Bacteria</taxon>
        <taxon>Pseudomonadati</taxon>
        <taxon>Bacteroidota</taxon>
        <taxon>Flavobacteriia</taxon>
        <taxon>Flavobacteriales</taxon>
        <taxon>Flavobacteriaceae</taxon>
        <taxon>Autumnicola</taxon>
    </lineage>
</organism>
<proteinExistence type="predicted"/>
<reference evidence="2 3" key="1">
    <citation type="submission" date="2023-09" db="EMBL/GenBank/DDBJ databases">
        <authorList>
            <person name="Rey-Velasco X."/>
        </authorList>
    </citation>
    <scope>NUCLEOTIDE SEQUENCE [LARGE SCALE GENOMIC DNA]</scope>
    <source>
        <strain evidence="2 3">F117</strain>
    </source>
</reference>
<evidence type="ECO:0000259" key="1">
    <source>
        <dbReference type="Pfam" id="PF13751"/>
    </source>
</evidence>
<dbReference type="Proteomes" id="UP001262582">
    <property type="component" value="Unassembled WGS sequence"/>
</dbReference>
<accession>A0ABU3D514</accession>
<sequence length="117" mass="13868">MYRQRKAIVEHPFGTMKRQWGFDHILSTQGKKRASADVGFIFIAYNLKRILNLFCKKARDILLKTIHSYFTTWLRSHKSILRTKKHFDLAEYILAIILKPSVKNLILVHNWQKLRGS</sequence>
<protein>
    <submittedName>
        <fullName evidence="2">Transposase</fullName>
    </submittedName>
</protein>
<evidence type="ECO:0000313" key="3">
    <source>
        <dbReference type="Proteomes" id="UP001262582"/>
    </source>
</evidence>
<comment type="caution">
    <text evidence="2">The sequence shown here is derived from an EMBL/GenBank/DDBJ whole genome shotgun (WGS) entry which is preliminary data.</text>
</comment>
<name>A0ABU3D514_9FLAO</name>
<dbReference type="RefSeq" id="WP_311502818.1">
    <property type="nucleotide sequence ID" value="NZ_JAVRHK010000004.1"/>
</dbReference>
<evidence type="ECO:0000313" key="2">
    <source>
        <dbReference type="EMBL" id="MDT0676474.1"/>
    </source>
</evidence>
<dbReference type="EMBL" id="JAVRHK010000004">
    <property type="protein sequence ID" value="MDT0676474.1"/>
    <property type="molecule type" value="Genomic_DNA"/>
</dbReference>
<gene>
    <name evidence="2" type="ORF">RM539_07755</name>
</gene>
<dbReference type="InterPro" id="IPR025668">
    <property type="entry name" value="Tnp_DDE_dom"/>
</dbReference>
<keyword evidence="3" id="KW-1185">Reference proteome</keyword>
<feature type="domain" description="Transposase DDE" evidence="1">
    <location>
        <begin position="2"/>
        <end position="50"/>
    </location>
</feature>
<dbReference type="Pfam" id="PF13751">
    <property type="entry name" value="DDE_Tnp_1_6"/>
    <property type="match status" value="1"/>
</dbReference>